<evidence type="ECO:0000313" key="3">
    <source>
        <dbReference type="Proteomes" id="UP000789508"/>
    </source>
</evidence>
<dbReference type="OrthoDB" id="2380658at2759"/>
<accession>A0A9N9BB05</accession>
<sequence length="495" mass="56970">ENNQMTDKYFDLKNPVEWDIVGSLRDIVSTSANADTIRQALNLQEKAKVSVDFSCTYVMLQLDRSSLRPWSYQRFSWFGSLQLRGNSADRARRKGGPLDKMWVSVEVELKEKKLTDLQLHGLLQATQESQNYASTLNRGALNRLEDVIDSNKHKSEPVDLKRKMTESNAPQTPRKKGPHVSFSAISPHKPLLTKEMMANLAPTLVPGLKSLISNLEVQHEDIAKEIKRHSCDQVKLVSLPASLVTWLRFVLASTVDEFDEKVNMQLKDANEYENDLRIVFRGTLIDFHTMIRRAKSHTIERHASERKFILEQVSIPFKYIEYVFELVTFNWVEKNMMMTKALQFVEDPDKKTTTYKVDALAIVKENRREFATIEVSGGPIEQDRPHTLGDTKKTLLEGCEMLQVDRIVLVEISVHESGFKAVEVRSARWPFSWNSVAEYMHIFELIAYFMKNLRDQEKVINVMASEHRGIIEVKSITVRQWLKSVQDTLNNNSAI</sequence>
<gene>
    <name evidence="2" type="ORF">ALEPTO_LOCUS6376</name>
</gene>
<comment type="caution">
    <text evidence="2">The sequence shown here is derived from an EMBL/GenBank/DDBJ whole genome shotgun (WGS) entry which is preliminary data.</text>
</comment>
<name>A0A9N9BB05_9GLOM</name>
<dbReference type="EMBL" id="CAJVPS010002162">
    <property type="protein sequence ID" value="CAG8561573.1"/>
    <property type="molecule type" value="Genomic_DNA"/>
</dbReference>
<dbReference type="Proteomes" id="UP000789508">
    <property type="component" value="Unassembled WGS sequence"/>
</dbReference>
<feature type="compositionally biased region" description="Basic and acidic residues" evidence="1">
    <location>
        <begin position="152"/>
        <end position="165"/>
    </location>
</feature>
<evidence type="ECO:0000313" key="2">
    <source>
        <dbReference type="EMBL" id="CAG8561573.1"/>
    </source>
</evidence>
<dbReference type="AlphaFoldDB" id="A0A9N9BB05"/>
<evidence type="ECO:0000256" key="1">
    <source>
        <dbReference type="SAM" id="MobiDB-lite"/>
    </source>
</evidence>
<reference evidence="2" key="1">
    <citation type="submission" date="2021-06" db="EMBL/GenBank/DDBJ databases">
        <authorList>
            <person name="Kallberg Y."/>
            <person name="Tangrot J."/>
            <person name="Rosling A."/>
        </authorList>
    </citation>
    <scope>NUCLEOTIDE SEQUENCE</scope>
    <source>
        <strain evidence="2">FL130A</strain>
    </source>
</reference>
<organism evidence="2 3">
    <name type="scientific">Ambispora leptoticha</name>
    <dbReference type="NCBI Taxonomy" id="144679"/>
    <lineage>
        <taxon>Eukaryota</taxon>
        <taxon>Fungi</taxon>
        <taxon>Fungi incertae sedis</taxon>
        <taxon>Mucoromycota</taxon>
        <taxon>Glomeromycotina</taxon>
        <taxon>Glomeromycetes</taxon>
        <taxon>Archaeosporales</taxon>
        <taxon>Ambisporaceae</taxon>
        <taxon>Ambispora</taxon>
    </lineage>
</organism>
<keyword evidence="3" id="KW-1185">Reference proteome</keyword>
<feature type="region of interest" description="Disordered" evidence="1">
    <location>
        <begin position="152"/>
        <end position="183"/>
    </location>
</feature>
<proteinExistence type="predicted"/>
<protein>
    <submittedName>
        <fullName evidence="2">8183_t:CDS:1</fullName>
    </submittedName>
</protein>
<feature type="non-terminal residue" evidence="2">
    <location>
        <position position="495"/>
    </location>
</feature>